<protein>
    <submittedName>
        <fullName evidence="7">Chaperonin 10-like protein</fullName>
    </submittedName>
</protein>
<dbReference type="Proteomes" id="UP000326877">
    <property type="component" value="Unassembled WGS sequence"/>
</dbReference>
<dbReference type="PANTHER" id="PTHR43161">
    <property type="entry name" value="SORBITOL DEHYDROGENASE"/>
    <property type="match status" value="1"/>
</dbReference>
<evidence type="ECO:0000256" key="4">
    <source>
        <dbReference type="ARBA" id="ARBA00022833"/>
    </source>
</evidence>
<keyword evidence="3" id="KW-0479">Metal-binding</keyword>
<proteinExistence type="inferred from homology"/>
<dbReference type="SUPFAM" id="SSF50129">
    <property type="entry name" value="GroES-like"/>
    <property type="match status" value="1"/>
</dbReference>
<gene>
    <name evidence="7" type="ORF">BDV23DRAFT_170231</name>
</gene>
<reference evidence="7" key="1">
    <citation type="submission" date="2019-04" db="EMBL/GenBank/DDBJ databases">
        <title>Friends and foes A comparative genomics studyof 23 Aspergillus species from section Flavi.</title>
        <authorList>
            <consortium name="DOE Joint Genome Institute"/>
            <person name="Kjaerbolling I."/>
            <person name="Vesth T."/>
            <person name="Frisvad J.C."/>
            <person name="Nybo J.L."/>
            <person name="Theobald S."/>
            <person name="Kildgaard S."/>
            <person name="Isbrandt T."/>
            <person name="Kuo A."/>
            <person name="Sato A."/>
            <person name="Lyhne E.K."/>
            <person name="Kogle M.E."/>
            <person name="Wiebenga A."/>
            <person name="Kun R.S."/>
            <person name="Lubbers R.J."/>
            <person name="Makela M.R."/>
            <person name="Barry K."/>
            <person name="Chovatia M."/>
            <person name="Clum A."/>
            <person name="Daum C."/>
            <person name="Haridas S."/>
            <person name="He G."/>
            <person name="LaButti K."/>
            <person name="Lipzen A."/>
            <person name="Mondo S."/>
            <person name="Riley R."/>
            <person name="Salamov A."/>
            <person name="Simmons B.A."/>
            <person name="Magnuson J.K."/>
            <person name="Henrissat B."/>
            <person name="Mortensen U.H."/>
            <person name="Larsen T.O."/>
            <person name="Devries R.P."/>
            <person name="Grigoriev I.V."/>
            <person name="Machida M."/>
            <person name="Baker S.E."/>
            <person name="Andersen M.R."/>
        </authorList>
    </citation>
    <scope>NUCLEOTIDE SEQUENCE [LARGE SCALE GENOMIC DNA]</scope>
    <source>
        <strain evidence="7">IBT 14317</strain>
    </source>
</reference>
<evidence type="ECO:0000259" key="6">
    <source>
        <dbReference type="Pfam" id="PF08240"/>
    </source>
</evidence>
<evidence type="ECO:0000256" key="3">
    <source>
        <dbReference type="ARBA" id="ARBA00022723"/>
    </source>
</evidence>
<sequence>MVVEVGPAVDNLKVGDRVAIEPGVPCRRCHYCRDGLHNLCCDIVCTATPLHDDMLFKYYTTQSVFCYPIPSQMSFEEGALVEPLAVAMQVAKAVGTVCKAYGAKKVVRVGLSLRRLEVAMAFGADEMHIYALPLDQEDGPKWSNIAAHMIRWECKLEEAPGVVVEATGSRRRVQAYGSIRYTAGCFSAILDLIASGKIDVKRLVTIRFAFEQVEEAFELLSREDKEVEGQGDGEVINVMIAGRKD</sequence>
<dbReference type="Gene3D" id="3.40.50.720">
    <property type="entry name" value="NAD(P)-binding Rossmann-like Domain"/>
    <property type="match status" value="1"/>
</dbReference>
<comment type="cofactor">
    <cofactor evidence="1">
        <name>Zn(2+)</name>
        <dbReference type="ChEBI" id="CHEBI:29105"/>
    </cofactor>
</comment>
<organism evidence="7">
    <name type="scientific">Petromyces alliaceus</name>
    <name type="common">Aspergillus alliaceus</name>
    <dbReference type="NCBI Taxonomy" id="209559"/>
    <lineage>
        <taxon>Eukaryota</taxon>
        <taxon>Fungi</taxon>
        <taxon>Dikarya</taxon>
        <taxon>Ascomycota</taxon>
        <taxon>Pezizomycotina</taxon>
        <taxon>Eurotiomycetes</taxon>
        <taxon>Eurotiomycetidae</taxon>
        <taxon>Eurotiales</taxon>
        <taxon>Aspergillaceae</taxon>
        <taxon>Aspergillus</taxon>
        <taxon>Aspergillus subgen. Circumdati</taxon>
    </lineage>
</organism>
<accession>A0A5N7CH86</accession>
<keyword evidence="5" id="KW-0560">Oxidoreductase</keyword>
<keyword evidence="4" id="KW-0862">Zinc</keyword>
<feature type="domain" description="Alcohol dehydrogenase-like N-terminal" evidence="6">
    <location>
        <begin position="2"/>
        <end position="70"/>
    </location>
</feature>
<dbReference type="InterPro" id="IPR036291">
    <property type="entry name" value="NAD(P)-bd_dom_sf"/>
</dbReference>
<dbReference type="SUPFAM" id="SSF51735">
    <property type="entry name" value="NAD(P)-binding Rossmann-fold domains"/>
    <property type="match status" value="1"/>
</dbReference>
<dbReference type="GO" id="GO:0016491">
    <property type="term" value="F:oxidoreductase activity"/>
    <property type="evidence" value="ECO:0007669"/>
    <property type="project" value="UniProtKB-KW"/>
</dbReference>
<dbReference type="GO" id="GO:0046872">
    <property type="term" value="F:metal ion binding"/>
    <property type="evidence" value="ECO:0007669"/>
    <property type="project" value="UniProtKB-KW"/>
</dbReference>
<dbReference type="Gene3D" id="3.90.180.10">
    <property type="entry name" value="Medium-chain alcohol dehydrogenases, catalytic domain"/>
    <property type="match status" value="2"/>
</dbReference>
<dbReference type="OrthoDB" id="3941538at2759"/>
<dbReference type="AlphaFoldDB" id="A0A5N7CH86"/>
<evidence type="ECO:0000256" key="2">
    <source>
        <dbReference type="ARBA" id="ARBA00008072"/>
    </source>
</evidence>
<evidence type="ECO:0000256" key="5">
    <source>
        <dbReference type="ARBA" id="ARBA00023002"/>
    </source>
</evidence>
<dbReference type="Pfam" id="PF08240">
    <property type="entry name" value="ADH_N"/>
    <property type="match status" value="1"/>
</dbReference>
<dbReference type="EMBL" id="ML735229">
    <property type="protein sequence ID" value="KAE8393541.1"/>
    <property type="molecule type" value="Genomic_DNA"/>
</dbReference>
<evidence type="ECO:0000313" key="7">
    <source>
        <dbReference type="EMBL" id="KAE8393541.1"/>
    </source>
</evidence>
<dbReference type="InterPro" id="IPR011032">
    <property type="entry name" value="GroES-like_sf"/>
</dbReference>
<dbReference type="PANTHER" id="PTHR43161:SF9">
    <property type="entry name" value="SORBITOL DEHYDROGENASE"/>
    <property type="match status" value="1"/>
</dbReference>
<name>A0A5N7CH86_PETAA</name>
<comment type="similarity">
    <text evidence="2">Belongs to the zinc-containing alcohol dehydrogenase family.</text>
</comment>
<dbReference type="InterPro" id="IPR013154">
    <property type="entry name" value="ADH-like_N"/>
</dbReference>
<evidence type="ECO:0000256" key="1">
    <source>
        <dbReference type="ARBA" id="ARBA00001947"/>
    </source>
</evidence>